<evidence type="ECO:0000313" key="5">
    <source>
        <dbReference type="EMBL" id="KAL3764264.1"/>
    </source>
</evidence>
<name>A0ABD3MMY3_9STRA</name>
<evidence type="ECO:0000256" key="2">
    <source>
        <dbReference type="SAM" id="MobiDB-lite"/>
    </source>
</evidence>
<feature type="region of interest" description="Disordered" evidence="2">
    <location>
        <begin position="125"/>
        <end position="151"/>
    </location>
</feature>
<evidence type="ECO:0000313" key="6">
    <source>
        <dbReference type="Proteomes" id="UP001530293"/>
    </source>
</evidence>
<dbReference type="Pfam" id="PF00627">
    <property type="entry name" value="UBA"/>
    <property type="match status" value="1"/>
</dbReference>
<dbReference type="SMART" id="SM00165">
    <property type="entry name" value="UBA"/>
    <property type="match status" value="1"/>
</dbReference>
<dbReference type="Pfam" id="PF23195">
    <property type="entry name" value="UBQLN1"/>
    <property type="match status" value="2"/>
</dbReference>
<dbReference type="SMART" id="SM00727">
    <property type="entry name" value="STI1"/>
    <property type="match status" value="4"/>
</dbReference>
<dbReference type="InterPro" id="IPR029071">
    <property type="entry name" value="Ubiquitin-like_domsf"/>
</dbReference>
<feature type="compositionally biased region" description="Low complexity" evidence="2">
    <location>
        <begin position="347"/>
        <end position="362"/>
    </location>
</feature>
<feature type="domain" description="UBA" evidence="3">
    <location>
        <begin position="570"/>
        <end position="611"/>
    </location>
</feature>
<proteinExistence type="predicted"/>
<dbReference type="Gene3D" id="1.10.8.10">
    <property type="entry name" value="DNA helicase RuvA subunit, C-terminal domain"/>
    <property type="match status" value="1"/>
</dbReference>
<evidence type="ECO:0000259" key="3">
    <source>
        <dbReference type="PROSITE" id="PS50030"/>
    </source>
</evidence>
<comment type="caution">
    <text evidence="5">The sequence shown here is derived from an EMBL/GenBank/DDBJ whole genome shotgun (WGS) entry which is preliminary data.</text>
</comment>
<dbReference type="Proteomes" id="UP001530293">
    <property type="component" value="Unassembled WGS sequence"/>
</dbReference>
<feature type="region of interest" description="Disordered" evidence="2">
    <location>
        <begin position="1"/>
        <end position="22"/>
    </location>
</feature>
<dbReference type="InterPro" id="IPR015496">
    <property type="entry name" value="Ubiquilin"/>
</dbReference>
<protein>
    <recommendedName>
        <fullName evidence="1">Ubiquilin</fullName>
    </recommendedName>
</protein>
<reference evidence="5 6" key="1">
    <citation type="submission" date="2024-10" db="EMBL/GenBank/DDBJ databases">
        <title>Updated reference genomes for cyclostephanoid diatoms.</title>
        <authorList>
            <person name="Roberts W.R."/>
            <person name="Alverson A.J."/>
        </authorList>
    </citation>
    <scope>NUCLEOTIDE SEQUENCE [LARGE SCALE GENOMIC DNA]</scope>
    <source>
        <strain evidence="5 6">AJA232-27</strain>
    </source>
</reference>
<sequence length="661" mass="68292">MTEAAPSSENGSSSSSSSSSSSNSSLKLIIRLSSSARFEIGGGDCGDITPSSTVRQIKELIAQRDESGHCAIERQRLIYKGRILSEDTRTLAFYGIEGGHVAGNDGIVLYLVKGGGATGGANANSGNATATTSTSTPTVSSSQPNPNANLNSNPFLNFGNANNSTNSNPFASMMNSMMGAGGSGGAGGGGMPDLASFQQQLQQNPQMMSEMMNNPMVQSLMNSPDFLRSMMESNPQMRQIMDSNPELRHALEDPEFMRRSMEMMRDPSAMQNMMRNQDLAMSQIENMPGGYSALRRMYEDVQEPMMDAMMSGSSGSRGGGDSSSSSSGSGGTSGQGATNRAMPNPWGAPAPSSTSSGAPTSQGGAGGANPFASLMGNMGSFGMPPGAGGGGAAANNPWANPAMGPNGPNLEATLQMMENPMMQNMMQNMLNNPEAMRMMMESNPMIQQLRQTNPQAAAIFENPEAIRAMMDPTNVRAMIQMQQAMEQLNGSMSGIGGIPTLGGGGGGAAPPAGGLDFSNLLGSSSNSGSNRGASGAAPMANPFMFPFMPPVAGGGQHSVGGNASQPAPGQRFRQQLNSLHDMGFTDRSANIRALTSSHGNVNRAIEILLESPPEMGNNSDAAGADPAVSGGNAEGVASQNTDENGPDESSAAKEPTEKKND</sequence>
<feature type="region of interest" description="Disordered" evidence="2">
    <location>
        <begin position="308"/>
        <end position="371"/>
    </location>
</feature>
<dbReference type="InterPro" id="IPR009060">
    <property type="entry name" value="UBA-like_sf"/>
</dbReference>
<dbReference type="SUPFAM" id="SSF54236">
    <property type="entry name" value="Ubiquitin-like"/>
    <property type="match status" value="1"/>
</dbReference>
<feature type="domain" description="Ubiquitin-like" evidence="4">
    <location>
        <begin position="47"/>
        <end position="99"/>
    </location>
</feature>
<dbReference type="InterPro" id="IPR000626">
    <property type="entry name" value="Ubiquitin-like_dom"/>
</dbReference>
<organism evidence="5 6">
    <name type="scientific">Discostella pseudostelligera</name>
    <dbReference type="NCBI Taxonomy" id="259834"/>
    <lineage>
        <taxon>Eukaryota</taxon>
        <taxon>Sar</taxon>
        <taxon>Stramenopiles</taxon>
        <taxon>Ochrophyta</taxon>
        <taxon>Bacillariophyta</taxon>
        <taxon>Coscinodiscophyceae</taxon>
        <taxon>Thalassiosirophycidae</taxon>
        <taxon>Stephanodiscales</taxon>
        <taxon>Stephanodiscaceae</taxon>
        <taxon>Discostella</taxon>
    </lineage>
</organism>
<dbReference type="CDD" id="cd14399">
    <property type="entry name" value="UBA_PLICs"/>
    <property type="match status" value="1"/>
</dbReference>
<dbReference type="Pfam" id="PF00240">
    <property type="entry name" value="ubiquitin"/>
    <property type="match status" value="1"/>
</dbReference>
<accession>A0ABD3MMY3</accession>
<dbReference type="SUPFAM" id="SSF46934">
    <property type="entry name" value="UBA-like"/>
    <property type="match status" value="1"/>
</dbReference>
<dbReference type="Gene3D" id="1.10.260.100">
    <property type="match status" value="1"/>
</dbReference>
<keyword evidence="6" id="KW-1185">Reference proteome</keyword>
<feature type="compositionally biased region" description="Low complexity" evidence="2">
    <location>
        <begin position="125"/>
        <end position="147"/>
    </location>
</feature>
<dbReference type="InterPro" id="IPR015940">
    <property type="entry name" value="UBA"/>
</dbReference>
<feature type="compositionally biased region" description="Basic and acidic residues" evidence="2">
    <location>
        <begin position="650"/>
        <end position="661"/>
    </location>
</feature>
<dbReference type="EMBL" id="JALLBG020000108">
    <property type="protein sequence ID" value="KAL3764264.1"/>
    <property type="molecule type" value="Genomic_DNA"/>
</dbReference>
<gene>
    <name evidence="5" type="ORF">ACHAWU_004076</name>
</gene>
<dbReference type="InterPro" id="IPR006636">
    <property type="entry name" value="STI1_HS-bd"/>
</dbReference>
<dbReference type="SMART" id="SM00213">
    <property type="entry name" value="UBQ"/>
    <property type="match status" value="1"/>
</dbReference>
<dbReference type="PANTHER" id="PTHR10677:SF3">
    <property type="entry name" value="FI07626P-RELATED"/>
    <property type="match status" value="1"/>
</dbReference>
<evidence type="ECO:0000259" key="4">
    <source>
        <dbReference type="PROSITE" id="PS50053"/>
    </source>
</evidence>
<dbReference type="FunFam" id="1.10.8.10:FF:000079">
    <property type="entry name" value="Ubiquitin family protein"/>
    <property type="match status" value="1"/>
</dbReference>
<dbReference type="PROSITE" id="PS50030">
    <property type="entry name" value="UBA"/>
    <property type="match status" value="1"/>
</dbReference>
<dbReference type="Gene3D" id="3.10.20.90">
    <property type="entry name" value="Phosphatidylinositol 3-kinase Catalytic Subunit, Chain A, domain 1"/>
    <property type="match status" value="1"/>
</dbReference>
<dbReference type="FunFam" id="1.10.260.100:FF:000001">
    <property type="entry name" value="Ubiquilin 1"/>
    <property type="match status" value="1"/>
</dbReference>
<evidence type="ECO:0000256" key="1">
    <source>
        <dbReference type="ARBA" id="ARBA00071717"/>
    </source>
</evidence>
<dbReference type="PANTHER" id="PTHR10677">
    <property type="entry name" value="UBIQUILIN"/>
    <property type="match status" value="1"/>
</dbReference>
<feature type="compositionally biased region" description="Low complexity" evidence="2">
    <location>
        <begin position="7"/>
        <end position="22"/>
    </location>
</feature>
<dbReference type="PROSITE" id="PS50053">
    <property type="entry name" value="UBIQUITIN_2"/>
    <property type="match status" value="1"/>
</dbReference>
<feature type="region of interest" description="Disordered" evidence="2">
    <location>
        <begin position="612"/>
        <end position="661"/>
    </location>
</feature>
<dbReference type="AlphaFoldDB" id="A0ABD3MMY3"/>